<accession>A0A6J7WFX8</accession>
<proteinExistence type="predicted"/>
<feature type="region of interest" description="Disordered" evidence="1">
    <location>
        <begin position="254"/>
        <end position="280"/>
    </location>
</feature>
<feature type="compositionally biased region" description="Basic and acidic residues" evidence="1">
    <location>
        <begin position="59"/>
        <end position="114"/>
    </location>
</feature>
<evidence type="ECO:0008006" key="3">
    <source>
        <dbReference type="Google" id="ProtNLM"/>
    </source>
</evidence>
<sequence>MLEVQERLAANVVTSENLAEFNSQRLNLATREAPAAAAEETPAEPVEVNEQSGQDSEEKEATAVEESSKPNKLEKRFTALTKQREEARQEAERERAAREVLESKVRELEGRSRPQVEPAAVNEEPQPSQFSDAFEYAKALAEYSTERALRNRDKQDAERKAAIERDKVIETWSARLSAAKAELPDFDDMVASSDVQVSDQVRDAILDSDVGPKILYHLAEHTDLATKLAGMSTASALREIGKLEARFEAKAETKPLSTVGKSKAPPPINPIRGGGTGTDVKIDSNGEFHGDYQSWRAARLAGKIR</sequence>
<evidence type="ECO:0000313" key="2">
    <source>
        <dbReference type="EMBL" id="CAB5214243.1"/>
    </source>
</evidence>
<dbReference type="EMBL" id="LR798241">
    <property type="protein sequence ID" value="CAB5214243.1"/>
    <property type="molecule type" value="Genomic_DNA"/>
</dbReference>
<name>A0A6J7WFX8_9CAUD</name>
<organism evidence="2">
    <name type="scientific">uncultured Caudovirales phage</name>
    <dbReference type="NCBI Taxonomy" id="2100421"/>
    <lineage>
        <taxon>Viruses</taxon>
        <taxon>Duplodnaviria</taxon>
        <taxon>Heunggongvirae</taxon>
        <taxon>Uroviricota</taxon>
        <taxon>Caudoviricetes</taxon>
        <taxon>Peduoviridae</taxon>
        <taxon>Maltschvirus</taxon>
        <taxon>Maltschvirus maltsch</taxon>
    </lineage>
</organism>
<gene>
    <name evidence="2" type="ORF">UFOVP195_41</name>
</gene>
<feature type="region of interest" description="Disordered" evidence="1">
    <location>
        <begin position="30"/>
        <end position="128"/>
    </location>
</feature>
<feature type="compositionally biased region" description="Low complexity" evidence="1">
    <location>
        <begin position="30"/>
        <end position="48"/>
    </location>
</feature>
<protein>
    <recommendedName>
        <fullName evidence="3">Scaffolding protein</fullName>
    </recommendedName>
</protein>
<evidence type="ECO:0000256" key="1">
    <source>
        <dbReference type="SAM" id="MobiDB-lite"/>
    </source>
</evidence>
<reference evidence="2" key="1">
    <citation type="submission" date="2020-05" db="EMBL/GenBank/DDBJ databases">
        <authorList>
            <person name="Chiriac C."/>
            <person name="Salcher M."/>
            <person name="Ghai R."/>
            <person name="Kavagutti S V."/>
        </authorList>
    </citation>
    <scope>NUCLEOTIDE SEQUENCE</scope>
</reference>